<reference evidence="5" key="1">
    <citation type="submission" date="2025-08" db="UniProtKB">
        <authorList>
            <consortium name="RefSeq"/>
        </authorList>
    </citation>
    <scope>IDENTIFICATION</scope>
</reference>
<evidence type="ECO:0000313" key="5">
    <source>
        <dbReference type="RefSeq" id="XP_023573456.1"/>
    </source>
</evidence>
<name>A0A6P6EMJ5_OCTDE</name>
<feature type="region of interest" description="Disordered" evidence="2">
    <location>
        <begin position="14"/>
        <end position="45"/>
    </location>
</feature>
<keyword evidence="4" id="KW-1185">Reference proteome</keyword>
<comment type="caution">
    <text evidence="1">Lacks conserved residue(s) required for the propagation of feature annotation.</text>
</comment>
<evidence type="ECO:0000256" key="2">
    <source>
        <dbReference type="SAM" id="MobiDB-lite"/>
    </source>
</evidence>
<organism evidence="4 5">
    <name type="scientific">Octodon degus</name>
    <name type="common">Degu</name>
    <name type="synonym">Sciurus degus</name>
    <dbReference type="NCBI Taxonomy" id="10160"/>
    <lineage>
        <taxon>Eukaryota</taxon>
        <taxon>Metazoa</taxon>
        <taxon>Chordata</taxon>
        <taxon>Craniata</taxon>
        <taxon>Vertebrata</taxon>
        <taxon>Euteleostomi</taxon>
        <taxon>Mammalia</taxon>
        <taxon>Eutheria</taxon>
        <taxon>Euarchontoglires</taxon>
        <taxon>Glires</taxon>
        <taxon>Rodentia</taxon>
        <taxon>Hystricomorpha</taxon>
        <taxon>Octodontidae</taxon>
        <taxon>Octodon</taxon>
    </lineage>
</organism>
<dbReference type="GeneID" id="111817301"/>
<dbReference type="CDD" id="cd01756">
    <property type="entry name" value="PLAT_repeat"/>
    <property type="match status" value="1"/>
</dbReference>
<sequence length="317" mass="35570">MASFTILISVGRENPVGVSVPPSQEESRVQGSKDHKEPAAEPEASELFHSASAKEIRHSPSTEALLAEDEWKVLVLTGSTGTQASVTLCVYGDAGVTGPVRLSKDSPGQLFRPRQEDEFQVEVRNVGEIYKIRIGHHGPRGRPAWSLQRVTMQHMKSKKILDFATNVWLSQIQAGGDLVCELPVIKEGQPIFPVRYHVDVYTGQLRQAETEADVSLCLYGQRGDSGLRLLHKSNMPVKFQRGQIDRFEVEAVSLGKLQKVLLRCEARDESQYWYCEKVVVREPGTESESVFTCERWIPFMSQGIIYSEIELYHQGED</sequence>
<dbReference type="Pfam" id="PF01477">
    <property type="entry name" value="PLAT"/>
    <property type="match status" value="2"/>
</dbReference>
<dbReference type="PROSITE" id="PS50095">
    <property type="entry name" value="PLAT"/>
    <property type="match status" value="2"/>
</dbReference>
<feature type="compositionally biased region" description="Basic and acidic residues" evidence="2">
    <location>
        <begin position="25"/>
        <end position="39"/>
    </location>
</feature>
<dbReference type="InterPro" id="IPR001024">
    <property type="entry name" value="PLAT/LH2_dom"/>
</dbReference>
<dbReference type="InterPro" id="IPR052970">
    <property type="entry name" value="Inner_ear_hair_cell_LOXHD"/>
</dbReference>
<feature type="domain" description="PLAT" evidence="3">
    <location>
        <begin position="69"/>
        <end position="183"/>
    </location>
</feature>
<dbReference type="InterPro" id="IPR036392">
    <property type="entry name" value="PLAT/LH2_dom_sf"/>
</dbReference>
<feature type="domain" description="PLAT" evidence="3">
    <location>
        <begin position="194"/>
        <end position="311"/>
    </location>
</feature>
<dbReference type="OrthoDB" id="9895813at2759"/>
<dbReference type="Gene3D" id="2.60.60.20">
    <property type="entry name" value="PLAT/LH2 domain"/>
    <property type="match status" value="2"/>
</dbReference>
<proteinExistence type="predicted"/>
<gene>
    <name evidence="5" type="primary">LOC111817301</name>
</gene>
<dbReference type="PANTHER" id="PTHR45901">
    <property type="entry name" value="PROTEIN CBG12474"/>
    <property type="match status" value="1"/>
</dbReference>
<dbReference type="AlphaFoldDB" id="A0A6P6EMJ5"/>
<dbReference type="PANTHER" id="PTHR45901:SF7">
    <property type="entry name" value="OXYGEN-REGULATED PROTEIN 1"/>
    <property type="match status" value="1"/>
</dbReference>
<protein>
    <submittedName>
        <fullName evidence="5">Lipoxygenase homology domain-containing protein 1-like</fullName>
    </submittedName>
</protein>
<evidence type="ECO:0000259" key="3">
    <source>
        <dbReference type="PROSITE" id="PS50095"/>
    </source>
</evidence>
<dbReference type="RefSeq" id="XP_023573456.1">
    <property type="nucleotide sequence ID" value="XM_023717688.1"/>
</dbReference>
<dbReference type="SMART" id="SM00308">
    <property type="entry name" value="LH2"/>
    <property type="match status" value="1"/>
</dbReference>
<evidence type="ECO:0000256" key="1">
    <source>
        <dbReference type="PROSITE-ProRule" id="PRU00152"/>
    </source>
</evidence>
<accession>A0A6P6EMJ5</accession>
<dbReference type="InParanoid" id="A0A6P6EMJ5"/>
<evidence type="ECO:0000313" key="4">
    <source>
        <dbReference type="Proteomes" id="UP000515203"/>
    </source>
</evidence>
<dbReference type="Proteomes" id="UP000515203">
    <property type="component" value="Unplaced"/>
</dbReference>
<dbReference type="SUPFAM" id="SSF49723">
    <property type="entry name" value="Lipase/lipooxygenase domain (PLAT/LH2 domain)"/>
    <property type="match status" value="2"/>
</dbReference>